<reference evidence="2 3" key="1">
    <citation type="submission" date="2022-02" db="EMBL/GenBank/DDBJ databases">
        <title>The car tank lid bacteriome: a reservoir of bacteria with potential in bioremediation of fuel.</title>
        <authorList>
            <person name="Vidal-Verdu A."/>
            <person name="Gomez-Martinez D."/>
            <person name="Latorre-Perez A."/>
            <person name="Pereto J."/>
            <person name="Porcar M."/>
        </authorList>
    </citation>
    <scope>NUCLEOTIDE SEQUENCE [LARGE SCALE GENOMIC DNA]</scope>
    <source>
        <strain evidence="2 3">4D.3</strain>
    </source>
</reference>
<gene>
    <name evidence="2" type="ORF">M1843_19585</name>
</gene>
<keyword evidence="2" id="KW-0540">Nuclease</keyword>
<proteinExistence type="predicted"/>
<evidence type="ECO:0000259" key="1">
    <source>
        <dbReference type="Pfam" id="PF04471"/>
    </source>
</evidence>
<feature type="domain" description="Restriction endonuclease type IV Mrr" evidence="1">
    <location>
        <begin position="6"/>
        <end position="148"/>
    </location>
</feature>
<accession>A0ABT0J8Y1</accession>
<evidence type="ECO:0000313" key="3">
    <source>
        <dbReference type="Proteomes" id="UP001651050"/>
    </source>
</evidence>
<dbReference type="GO" id="GO:0004519">
    <property type="term" value="F:endonuclease activity"/>
    <property type="evidence" value="ECO:0007669"/>
    <property type="project" value="UniProtKB-KW"/>
</dbReference>
<keyword evidence="2" id="KW-0378">Hydrolase</keyword>
<dbReference type="InterPro" id="IPR007560">
    <property type="entry name" value="Restrct_endonuc_IV_Mrr"/>
</dbReference>
<comment type="caution">
    <text evidence="2">The sequence shown here is derived from an EMBL/GenBank/DDBJ whole genome shotgun (WGS) entry which is preliminary data.</text>
</comment>
<dbReference type="EMBL" id="JALQCY010000008">
    <property type="protein sequence ID" value="MCK9795953.1"/>
    <property type="molecule type" value="Genomic_DNA"/>
</dbReference>
<organism evidence="2 3">
    <name type="scientific">Isoptericola peretonis</name>
    <dbReference type="NCBI Taxonomy" id="2918523"/>
    <lineage>
        <taxon>Bacteria</taxon>
        <taxon>Bacillati</taxon>
        <taxon>Actinomycetota</taxon>
        <taxon>Actinomycetes</taxon>
        <taxon>Micrococcales</taxon>
        <taxon>Promicromonosporaceae</taxon>
        <taxon>Isoptericola</taxon>
    </lineage>
</organism>
<dbReference type="RefSeq" id="WP_416345810.1">
    <property type="nucleotide sequence ID" value="NZ_JALQCY010000008.1"/>
</dbReference>
<keyword evidence="2" id="KW-0255">Endonuclease</keyword>
<dbReference type="Proteomes" id="UP001651050">
    <property type="component" value="Unassembled WGS sequence"/>
</dbReference>
<protein>
    <submittedName>
        <fullName evidence="2">Restriction endonuclease</fullName>
    </submittedName>
</protein>
<evidence type="ECO:0000313" key="2">
    <source>
        <dbReference type="EMBL" id="MCK9795953.1"/>
    </source>
</evidence>
<dbReference type="Pfam" id="PF04471">
    <property type="entry name" value="Mrr_cat"/>
    <property type="match status" value="1"/>
</dbReference>
<keyword evidence="3" id="KW-1185">Reference proteome</keyword>
<sequence>MVGAAQLSGYLLEETLAHLLQSSGYRLLGADDDSKSLVWAGNGLRVHGRGADHQADALGDLRLAVPFSLPIRLFVEAKNLASPIGLDVVRNAHGVVHDVNQFVPTTDNHIERLRQLRRVQYRYSIFSTSGFSRDAQKFALAHQISLVDLSGPNWGHLGQVLRGAAREAIEIIPNAQVSQMARHALRASLRAMEAVGRDDRPPVAPVSIPPLMGEWADRLARTLLTSESTSGDILLGFVDAPFILALRPDDTEAFYRFVERTSSPIRTQIVYDKRDPVGAGDWIVHSDEPGAFRLTFPLPGMLEELLIAVPDQEIPRFASLARRELMSTITVYVQGRPVQLEYQRSPSVRSVRVAQSAGETTELRRTLSRLTPWDQRLEPEAGVKDDGPLLGTWDPSAMEDLLAWLRQRGYVQEKLIRFAAQHGGSITRDQIYEEAGFDEDRTLRGLARPTLRARKELINQGRLPVDAKLPFAPVYASGPAASNYEVPREFTQFLAVTDGEF</sequence>
<name>A0ABT0J8Y1_9MICO</name>